<evidence type="ECO:0000256" key="1">
    <source>
        <dbReference type="SAM" id="Coils"/>
    </source>
</evidence>
<gene>
    <name evidence="3" type="ORF">B7P34_01550</name>
</gene>
<proteinExistence type="predicted"/>
<evidence type="ECO:0000313" key="4">
    <source>
        <dbReference type="Proteomes" id="UP000242427"/>
    </source>
</evidence>
<keyword evidence="4" id="KW-1185">Reference proteome</keyword>
<protein>
    <submittedName>
        <fullName evidence="3">Uncharacterized protein</fullName>
    </submittedName>
</protein>
<dbReference type="AlphaFoldDB" id="A0A9X7JVL2"/>
<comment type="caution">
    <text evidence="3">The sequence shown here is derived from an EMBL/GenBank/DDBJ whole genome shotgun (WGS) entry which is preliminary data.</text>
</comment>
<feature type="coiled-coil region" evidence="1">
    <location>
        <begin position="5"/>
        <end position="46"/>
    </location>
</feature>
<dbReference type="Proteomes" id="UP000242427">
    <property type="component" value="Unassembled WGS sequence"/>
</dbReference>
<organism evidence="3 4">
    <name type="scientific">Streptosporangium nondiastaticum</name>
    <dbReference type="NCBI Taxonomy" id="35764"/>
    <lineage>
        <taxon>Bacteria</taxon>
        <taxon>Bacillati</taxon>
        <taxon>Actinomycetota</taxon>
        <taxon>Actinomycetes</taxon>
        <taxon>Streptosporangiales</taxon>
        <taxon>Streptosporangiaceae</taxon>
        <taxon>Streptosporangium</taxon>
    </lineage>
</organism>
<dbReference type="EMBL" id="PXWG01000001">
    <property type="protein sequence ID" value="PSJ30705.1"/>
    <property type="molecule type" value="Genomic_DNA"/>
</dbReference>
<sequence length="86" mass="9870">MGSLSEELERREAEVRARLEELRGQIDGLTRRLAAEEEQLTRLRFTRETVDELFAETVPDTAPEARDDGGIAGGRRLAFSRPRRMR</sequence>
<name>A0A9X7JVL2_9ACTN</name>
<keyword evidence="1" id="KW-0175">Coiled coil</keyword>
<feature type="region of interest" description="Disordered" evidence="2">
    <location>
        <begin position="58"/>
        <end position="86"/>
    </location>
</feature>
<accession>A0A9X7JVL2</accession>
<reference evidence="3 4" key="1">
    <citation type="submission" date="2018-03" db="EMBL/GenBank/DDBJ databases">
        <title>Chitinolytic properties of Streptosporangium nondiastaticum TBG75A20.</title>
        <authorList>
            <person name="Gayathri V."/>
            <person name="Shiburaj S."/>
        </authorList>
    </citation>
    <scope>NUCLEOTIDE SEQUENCE [LARGE SCALE GENOMIC DNA]</scope>
    <source>
        <strain evidence="3 4">TBG75A20</strain>
    </source>
</reference>
<evidence type="ECO:0000256" key="2">
    <source>
        <dbReference type="SAM" id="MobiDB-lite"/>
    </source>
</evidence>
<evidence type="ECO:0000313" key="3">
    <source>
        <dbReference type="EMBL" id="PSJ30705.1"/>
    </source>
</evidence>